<evidence type="ECO:0000313" key="1">
    <source>
        <dbReference type="EMBL" id="CAD9815024.1"/>
    </source>
</evidence>
<reference evidence="1" key="1">
    <citation type="submission" date="2021-01" db="EMBL/GenBank/DDBJ databases">
        <authorList>
            <person name="Corre E."/>
            <person name="Pelletier E."/>
            <person name="Niang G."/>
            <person name="Scheremetjew M."/>
            <person name="Finn R."/>
            <person name="Kale V."/>
            <person name="Holt S."/>
            <person name="Cochrane G."/>
            <person name="Meng A."/>
            <person name="Brown T."/>
            <person name="Cohen L."/>
        </authorList>
    </citation>
    <scope>NUCLEOTIDE SEQUENCE</scope>
    <source>
        <strain evidence="1">CCMP2084</strain>
    </source>
</reference>
<gene>
    <name evidence="1" type="ORF">ASEP1449_LOCUS6850</name>
</gene>
<dbReference type="EMBL" id="HBHQ01010186">
    <property type="protein sequence ID" value="CAD9815024.1"/>
    <property type="molecule type" value="Transcribed_RNA"/>
</dbReference>
<protein>
    <submittedName>
        <fullName evidence="1">Uncharacterized protein</fullName>
    </submittedName>
</protein>
<sequence>MEDVAGDPVVAPAEASANTVAATTSVDVSTDPAALLLVSVKPTTTLIADDADREIVRRLHPIVYKVEPYEDTESLCKDLNGVEFLQQSSLIASAPKEDILDQLETIFADARIREAEKVEVVGDVATDFRIAAIEIRHAILHCNLDTIDAESGMMIYSEGVADVQNPGNIEMVVIRREDKVFWERCIALSENDIPVCGVGNTGIGKTTTTIYLLQRLINQNKPVVYTIRKSQSMRQDDIFYEFVPDMDEEEKVKDVTVKVYKMSHEEIYTVPVLQEKTAVYVVDPGDFDGSCGCSGDLRGAHFIMNASNDQKHWGGSNFGKLRKGIGHERWKALAHSPAKNPGKLIHGFLWTGHQLLVAKKYLKLDLNDDDLLRRFRIVGGSIRDILEFNESAFKDTVKAALNIDDLMVQGLVEGAYQFSYKPSEPSSVLVGLSPSDSSLEIKKIVLKSDYVEEQLAKKHFNISWYAFLNEDNAGNRGNVFESYLREKFSSAAISFPGQEVRESLRTKPANPKSKKEIKNYQPVADGMTIGSERIITRVSNMNERVQTDDSQQYVFYSKNEAEALIDMIWRVDNGYDSVQSTVGPNHSAARGKIQTLKTELHLKDEETLRIFFTVPACRYKDFVTDPVNPLYQQEDLKNVRIFHVSV</sequence>
<organism evidence="1">
    <name type="scientific">Attheya septentrionalis</name>
    <dbReference type="NCBI Taxonomy" id="420275"/>
    <lineage>
        <taxon>Eukaryota</taxon>
        <taxon>Sar</taxon>
        <taxon>Stramenopiles</taxon>
        <taxon>Ochrophyta</taxon>
        <taxon>Bacillariophyta</taxon>
        <taxon>Coscinodiscophyceae</taxon>
        <taxon>Chaetocerotophycidae</taxon>
        <taxon>Chaetocerotales</taxon>
        <taxon>Attheyaceae</taxon>
        <taxon>Attheya</taxon>
    </lineage>
</organism>
<dbReference type="InterPro" id="IPR052980">
    <property type="entry name" value="Crinkler_effector"/>
</dbReference>
<dbReference type="AlphaFoldDB" id="A0A7S2UDW3"/>
<dbReference type="PANTHER" id="PTHR33129">
    <property type="entry name" value="PROTEIN KINASE DOMAIN-CONTAINING PROTEIN-RELATED"/>
    <property type="match status" value="1"/>
</dbReference>
<proteinExistence type="predicted"/>
<dbReference type="PANTHER" id="PTHR33129:SF1">
    <property type="entry name" value="ATP-BINDING PROTEIN"/>
    <property type="match status" value="1"/>
</dbReference>
<accession>A0A7S2UDW3</accession>
<name>A0A7S2UDW3_9STRA</name>